<evidence type="ECO:0000256" key="2">
    <source>
        <dbReference type="ARBA" id="ARBA00017823"/>
    </source>
</evidence>
<keyword evidence="3" id="KW-0678">Repressor</keyword>
<evidence type="ECO:0000313" key="11">
    <source>
        <dbReference type="EMBL" id="MCL1124791.1"/>
    </source>
</evidence>
<name>A0ABT0LC73_9GAMM</name>
<dbReference type="RefSeq" id="WP_248940067.1">
    <property type="nucleotide sequence ID" value="NZ_JAKIKS010000031.1"/>
</dbReference>
<evidence type="ECO:0000256" key="5">
    <source>
        <dbReference type="ARBA" id="ARBA00023015"/>
    </source>
</evidence>
<feature type="compositionally biased region" description="Polar residues" evidence="9">
    <location>
        <begin position="1"/>
        <end position="10"/>
    </location>
</feature>
<evidence type="ECO:0000313" key="12">
    <source>
        <dbReference type="Proteomes" id="UP001203423"/>
    </source>
</evidence>
<keyword evidence="4" id="KW-1005">Bacterial flagellum biogenesis</keyword>
<dbReference type="InterPro" id="IPR031316">
    <property type="entry name" value="FlgM_C"/>
</dbReference>
<sequence length="96" mass="10463">MEINKINSALNAEVGASMSQTSTKAEPQPAQSQVKPIATPKAVSDDWELLARSQPQLQQIDDVDQAKVDQLRQSLKDGTFDLNLGKVAEAMFNQHG</sequence>
<evidence type="ECO:0000256" key="7">
    <source>
        <dbReference type="ARBA" id="ARBA00024739"/>
    </source>
</evidence>
<comment type="caution">
    <text evidence="11">The sequence shown here is derived from an EMBL/GenBank/DDBJ whole genome shotgun (WGS) entry which is preliminary data.</text>
</comment>
<evidence type="ECO:0000256" key="9">
    <source>
        <dbReference type="SAM" id="MobiDB-lite"/>
    </source>
</evidence>
<gene>
    <name evidence="11" type="primary">flgM</name>
    <name evidence="11" type="ORF">L2764_09985</name>
</gene>
<dbReference type="InterPro" id="IPR007412">
    <property type="entry name" value="FlgM"/>
</dbReference>
<keyword evidence="5" id="KW-0805">Transcription regulation</keyword>
<dbReference type="InterPro" id="IPR035890">
    <property type="entry name" value="Anti-sigma-28_factor_FlgM_sf"/>
</dbReference>
<dbReference type="Proteomes" id="UP001203423">
    <property type="component" value="Unassembled WGS sequence"/>
</dbReference>
<keyword evidence="11" id="KW-0966">Cell projection</keyword>
<comment type="function">
    <text evidence="7">Responsible for the coupling of flagellin expression to flagellar assembly by preventing expression of the flagellin genes when a component of the middle class of proteins is defective. It negatively regulates flagellar genes by inhibiting the activity of FliA by directly binding to FliA.</text>
</comment>
<organism evidence="11 12">
    <name type="scientific">Shewanella surugensis</name>
    <dbReference type="NCBI Taxonomy" id="212020"/>
    <lineage>
        <taxon>Bacteria</taxon>
        <taxon>Pseudomonadati</taxon>
        <taxon>Pseudomonadota</taxon>
        <taxon>Gammaproteobacteria</taxon>
        <taxon>Alteromonadales</taxon>
        <taxon>Shewanellaceae</taxon>
        <taxon>Shewanella</taxon>
    </lineage>
</organism>
<evidence type="ECO:0000256" key="8">
    <source>
        <dbReference type="ARBA" id="ARBA00030117"/>
    </source>
</evidence>
<dbReference type="NCBIfam" id="TIGR03824">
    <property type="entry name" value="FlgM_jcvi"/>
    <property type="match status" value="1"/>
</dbReference>
<protein>
    <recommendedName>
        <fullName evidence="2">Negative regulator of flagellin synthesis</fullName>
    </recommendedName>
    <alternativeName>
        <fullName evidence="8">Anti-sigma-28 factor</fullName>
    </alternativeName>
</protein>
<reference evidence="11 12" key="1">
    <citation type="submission" date="2022-01" db="EMBL/GenBank/DDBJ databases">
        <title>Whole genome-based taxonomy of the Shewanellaceae.</title>
        <authorList>
            <person name="Martin-Rodriguez A.J."/>
        </authorList>
    </citation>
    <scope>NUCLEOTIDE SEQUENCE [LARGE SCALE GENOMIC DNA]</scope>
    <source>
        <strain evidence="11 12">DSM 17177</strain>
    </source>
</reference>
<dbReference type="SUPFAM" id="SSF101498">
    <property type="entry name" value="Anti-sigma factor FlgM"/>
    <property type="match status" value="1"/>
</dbReference>
<feature type="domain" description="Anti-sigma-28 factor FlgM C-terminal" evidence="10">
    <location>
        <begin position="43"/>
        <end position="92"/>
    </location>
</feature>
<feature type="compositionally biased region" description="Polar residues" evidence="9">
    <location>
        <begin position="17"/>
        <end position="34"/>
    </location>
</feature>
<accession>A0ABT0LC73</accession>
<evidence type="ECO:0000256" key="3">
    <source>
        <dbReference type="ARBA" id="ARBA00022491"/>
    </source>
</evidence>
<evidence type="ECO:0000259" key="10">
    <source>
        <dbReference type="Pfam" id="PF04316"/>
    </source>
</evidence>
<proteinExistence type="inferred from homology"/>
<evidence type="ECO:0000256" key="1">
    <source>
        <dbReference type="ARBA" id="ARBA00005322"/>
    </source>
</evidence>
<evidence type="ECO:0000256" key="6">
    <source>
        <dbReference type="ARBA" id="ARBA00023163"/>
    </source>
</evidence>
<dbReference type="Pfam" id="PF04316">
    <property type="entry name" value="FlgM"/>
    <property type="match status" value="1"/>
</dbReference>
<keyword evidence="11" id="KW-0282">Flagellum</keyword>
<feature type="region of interest" description="Disordered" evidence="9">
    <location>
        <begin position="1"/>
        <end position="39"/>
    </location>
</feature>
<keyword evidence="11" id="KW-0969">Cilium</keyword>
<comment type="similarity">
    <text evidence="1">Belongs to the FlgM family.</text>
</comment>
<dbReference type="EMBL" id="JAKIKS010000031">
    <property type="protein sequence ID" value="MCL1124791.1"/>
    <property type="molecule type" value="Genomic_DNA"/>
</dbReference>
<keyword evidence="12" id="KW-1185">Reference proteome</keyword>
<evidence type="ECO:0000256" key="4">
    <source>
        <dbReference type="ARBA" id="ARBA00022795"/>
    </source>
</evidence>
<keyword evidence="6" id="KW-0804">Transcription</keyword>